<keyword evidence="4" id="KW-1185">Reference proteome</keyword>
<accession>A0A5E4ZJH5</accession>
<dbReference type="AlphaFoldDB" id="A0A5E4ZJH5"/>
<evidence type="ECO:0000313" key="3">
    <source>
        <dbReference type="EMBL" id="VVE61274.1"/>
    </source>
</evidence>
<proteinExistence type="predicted"/>
<evidence type="ECO:0000256" key="1">
    <source>
        <dbReference type="ARBA" id="ARBA00022801"/>
    </source>
</evidence>
<dbReference type="GO" id="GO:0008239">
    <property type="term" value="F:dipeptidyl-peptidase activity"/>
    <property type="evidence" value="ECO:0007669"/>
    <property type="project" value="InterPro"/>
</dbReference>
<dbReference type="EC" id="3.1.1.84" evidence="3"/>
<dbReference type="Pfam" id="PF02129">
    <property type="entry name" value="Peptidase_S15"/>
    <property type="match status" value="1"/>
</dbReference>
<keyword evidence="1 3" id="KW-0378">Hydrolase</keyword>
<dbReference type="Gene3D" id="2.60.120.260">
    <property type="entry name" value="Galactose-binding domain-like"/>
    <property type="match status" value="1"/>
</dbReference>
<dbReference type="InterPro" id="IPR050585">
    <property type="entry name" value="Xaa-Pro_dipeptidyl-ppase/CocE"/>
</dbReference>
<organism evidence="3 4">
    <name type="scientific">Pandoraea captiosa</name>
    <dbReference type="NCBI Taxonomy" id="2508302"/>
    <lineage>
        <taxon>Bacteria</taxon>
        <taxon>Pseudomonadati</taxon>
        <taxon>Pseudomonadota</taxon>
        <taxon>Betaproteobacteria</taxon>
        <taxon>Burkholderiales</taxon>
        <taxon>Burkholderiaceae</taxon>
        <taxon>Pandoraea</taxon>
    </lineage>
</organism>
<name>A0A5E4ZJH5_9BURK</name>
<dbReference type="InterPro" id="IPR008979">
    <property type="entry name" value="Galactose-bd-like_sf"/>
</dbReference>
<dbReference type="Proteomes" id="UP000414136">
    <property type="component" value="Unassembled WGS sequence"/>
</dbReference>
<dbReference type="InterPro" id="IPR005674">
    <property type="entry name" value="CocE/Ser_esterase"/>
</dbReference>
<dbReference type="InterPro" id="IPR013736">
    <property type="entry name" value="Xaa-Pro_dipept_C"/>
</dbReference>
<dbReference type="SUPFAM" id="SSF49785">
    <property type="entry name" value="Galactose-binding domain-like"/>
    <property type="match status" value="1"/>
</dbReference>
<dbReference type="InterPro" id="IPR029058">
    <property type="entry name" value="AB_hydrolase_fold"/>
</dbReference>
<dbReference type="RefSeq" id="WP_174990306.1">
    <property type="nucleotide sequence ID" value="NZ_CABPSQ010000001.1"/>
</dbReference>
<dbReference type="InterPro" id="IPR000383">
    <property type="entry name" value="Xaa-Pro-like_dom"/>
</dbReference>
<dbReference type="PANTHER" id="PTHR43056">
    <property type="entry name" value="PEPTIDASE S9 PROLYL OLIGOPEPTIDASE"/>
    <property type="match status" value="1"/>
</dbReference>
<sequence>MLSHTQSDKPDVNGVVVERAVPVTMSDGCRLIADIYRPASGGVPLDGPFAVLVERTPYGRTLQRFMQFGQLAAQRGYVFVIQDVRGRGDSDGHFEMMTNRHDEGRDGAQTLAWVHEQAWCDGRIGTVGGSYSAANQQAAALHHPAGLRAQVLRDAGTNYYQRSFRKHGTFNVGNTLAWIVDQCSAGKEAQRDPRVRAELEAMKADLASWTHRLPLRRGKSPIAHAPEYEALYFKMLETSDDESFWQSTGLRIEGHWDRYPQDVAVMLVSGWFATHAAANFEKFNALRSRLKRPVQMIVGPWIHSPTMLEATHAGIAEFGPVAAQEGPINETWLCWMDRWVRDEDNGTDEKTLLRYFVMGTGDGHLTDEGRRYHGGEWRTSREWPLPETRFTPYYLDADGRLHTDKDTGAGGVSRYTFDPQDPCPGIGSTSVQLDGYASFILSGPQEQRCLPGLAACRGSDRPLKERADMLVFDTPVLDEAVEVTGPVELKLWVSTTARDTDFAVQLVDVYPPGALQQDEYPLLITEGVIRMRYRNGLTTQSLLTPGDVYEVAIELTPTSNVFKKGHRIRLQISSSSFPQYDVNPNTGEPMGLDTHTIKATQTIYHDASRPSHLMLPIQPRRL</sequence>
<dbReference type="Gene3D" id="3.40.50.1820">
    <property type="entry name" value="alpha/beta hydrolase"/>
    <property type="match status" value="1"/>
</dbReference>
<evidence type="ECO:0000259" key="2">
    <source>
        <dbReference type="SMART" id="SM00939"/>
    </source>
</evidence>
<dbReference type="Gene3D" id="1.10.3020.10">
    <property type="entry name" value="alpha-amino acid ester hydrolase ( Helical cap domain)"/>
    <property type="match status" value="1"/>
</dbReference>
<protein>
    <submittedName>
        <fullName evidence="3">Cocaine esterase</fullName>
        <ecNumber evidence="3">3.1.1.84</ecNumber>
    </submittedName>
</protein>
<dbReference type="SUPFAM" id="SSF53474">
    <property type="entry name" value="alpha/beta-Hydrolases"/>
    <property type="match status" value="1"/>
</dbReference>
<dbReference type="Pfam" id="PF08530">
    <property type="entry name" value="PepX_C"/>
    <property type="match status" value="1"/>
</dbReference>
<dbReference type="EMBL" id="CABPSQ010000001">
    <property type="protein sequence ID" value="VVE61274.1"/>
    <property type="molecule type" value="Genomic_DNA"/>
</dbReference>
<feature type="domain" description="Xaa-Pro dipeptidyl-peptidase C-terminal" evidence="2">
    <location>
        <begin position="333"/>
        <end position="614"/>
    </location>
</feature>
<dbReference type="SMART" id="SM00939">
    <property type="entry name" value="PepX_C"/>
    <property type="match status" value="1"/>
</dbReference>
<gene>
    <name evidence="3" type="primary">cocE_2</name>
    <name evidence="3" type="ORF">PCA31118_00521</name>
</gene>
<dbReference type="PANTHER" id="PTHR43056:SF10">
    <property type="entry name" value="COCE_NOND FAMILY, PUTATIVE (AFU_ORTHOLOGUE AFUA_7G00600)-RELATED"/>
    <property type="match status" value="1"/>
</dbReference>
<evidence type="ECO:0000313" key="4">
    <source>
        <dbReference type="Proteomes" id="UP000414136"/>
    </source>
</evidence>
<dbReference type="NCBIfam" id="TIGR00976">
    <property type="entry name" value="CocE_NonD"/>
    <property type="match status" value="1"/>
</dbReference>
<reference evidence="3 4" key="1">
    <citation type="submission" date="2019-08" db="EMBL/GenBank/DDBJ databases">
        <authorList>
            <person name="Peeters C."/>
        </authorList>
    </citation>
    <scope>NUCLEOTIDE SEQUENCE [LARGE SCALE GENOMIC DNA]</scope>
    <source>
        <strain evidence="3 4">LMG 31118</strain>
    </source>
</reference>